<evidence type="ECO:0000313" key="2">
    <source>
        <dbReference type="EMBL" id="RLV73764.1"/>
    </source>
</evidence>
<comment type="caution">
    <text evidence="2">The sequence shown here is derived from an EMBL/GenBank/DDBJ whole genome shotgun (WGS) entry which is preliminary data.</text>
</comment>
<feature type="compositionally biased region" description="Basic and acidic residues" evidence="1">
    <location>
        <begin position="19"/>
        <end position="29"/>
    </location>
</feature>
<organism evidence="2 3">
    <name type="scientific">Streptomyces rapamycinicus (strain ATCC 29253 / DSM 41530 / NRRL 5491 / AYB-994)</name>
    <name type="common">Streptomyces hygroscopicus (strain ATCC 29253)</name>
    <dbReference type="NCBI Taxonomy" id="1343740"/>
    <lineage>
        <taxon>Bacteria</taxon>
        <taxon>Bacillati</taxon>
        <taxon>Actinomycetota</taxon>
        <taxon>Actinomycetes</taxon>
        <taxon>Kitasatosporales</taxon>
        <taxon>Streptomycetaceae</taxon>
        <taxon>Streptomyces</taxon>
        <taxon>Streptomyces violaceusniger group</taxon>
    </lineage>
</organism>
<feature type="compositionally biased region" description="Low complexity" evidence="1">
    <location>
        <begin position="38"/>
        <end position="51"/>
    </location>
</feature>
<dbReference type="AlphaFoldDB" id="A0A3L8R299"/>
<gene>
    <name evidence="2" type="ORF">D3C57_131100</name>
</gene>
<feature type="region of interest" description="Disordered" evidence="1">
    <location>
        <begin position="19"/>
        <end position="67"/>
    </location>
</feature>
<accession>A0A3L8R299</accession>
<dbReference type="Proteomes" id="UP000281594">
    <property type="component" value="Unassembled WGS sequence"/>
</dbReference>
<evidence type="ECO:0000313" key="3">
    <source>
        <dbReference type="Proteomes" id="UP000281594"/>
    </source>
</evidence>
<protein>
    <submittedName>
        <fullName evidence="2">Uncharacterized protein</fullName>
    </submittedName>
</protein>
<dbReference type="EMBL" id="QYCY01000002">
    <property type="protein sequence ID" value="RLV73764.1"/>
    <property type="molecule type" value="Genomic_DNA"/>
</dbReference>
<sequence>MARKVAEMARLALAVREAEGAERLPEAMLRDLPTNGDAAPGPAAGRAPGRGRQAHSVPPERTAKLPR</sequence>
<proteinExistence type="predicted"/>
<name>A0A3L8R299_STRRN</name>
<reference evidence="2 3" key="1">
    <citation type="journal article" date="2018" name="J. Biol. Chem.">
        <title>Discovery of the actinoplanic acid pathway in Streptomyces rapamycinicus reveals a genetically conserved synergism with rapamycin.</title>
        <authorList>
            <person name="Mrak P."/>
            <person name="Krastel P."/>
            <person name="Pivk Lukancic P."/>
            <person name="Tao J."/>
            <person name="Pistorius D."/>
            <person name="Moore C.M."/>
        </authorList>
    </citation>
    <scope>NUCLEOTIDE SEQUENCE [LARGE SCALE GENOMIC DNA]</scope>
    <source>
        <strain evidence="2 3">NRRL 5491</strain>
    </source>
</reference>
<evidence type="ECO:0000256" key="1">
    <source>
        <dbReference type="SAM" id="MobiDB-lite"/>
    </source>
</evidence>